<organism evidence="2 3">
    <name type="scientific">Tumebacillus lacus</name>
    <dbReference type="NCBI Taxonomy" id="2995335"/>
    <lineage>
        <taxon>Bacteria</taxon>
        <taxon>Bacillati</taxon>
        <taxon>Bacillota</taxon>
        <taxon>Bacilli</taxon>
        <taxon>Bacillales</taxon>
        <taxon>Alicyclobacillaceae</taxon>
        <taxon>Tumebacillus</taxon>
    </lineage>
</organism>
<keyword evidence="1" id="KW-0732">Signal</keyword>
<dbReference type="EMBL" id="JAPMLT010000003">
    <property type="protein sequence ID" value="MCX7569762.1"/>
    <property type="molecule type" value="Genomic_DNA"/>
</dbReference>
<accession>A0ABT3WYL8</accession>
<gene>
    <name evidence="2" type="ORF">OS242_07275</name>
</gene>
<keyword evidence="3" id="KW-1185">Reference proteome</keyword>
<dbReference type="Proteomes" id="UP001208017">
    <property type="component" value="Unassembled WGS sequence"/>
</dbReference>
<protein>
    <recommendedName>
        <fullName evidence="4">GH18 domain-containing protein</fullName>
    </recommendedName>
</protein>
<proteinExistence type="predicted"/>
<sequence>MNKQKWLLALCAALALIGTGSYAVTQASQAFDKDAWQSAESAANKRIQMEEEKMTGGETDEVDSVPGSYSVLKGQDPDLRFLQAGQQVLSGKKAVAVFGHDAYDLEQDRLDEQAVRAIAAVRNGGGEALSGVRLTGEQMSAALAEDKQRAQLVHRLSLISKQYGTDGLVLDVIGIDAKKAPHLQALVAELALSTDLTLSVPYWEYNQFLKKWAIPHNVTVLGVNSYDYLLPAGTVNRKF</sequence>
<evidence type="ECO:0008006" key="4">
    <source>
        <dbReference type="Google" id="ProtNLM"/>
    </source>
</evidence>
<feature type="chain" id="PRO_5047530301" description="GH18 domain-containing protein" evidence="1">
    <location>
        <begin position="24"/>
        <end position="239"/>
    </location>
</feature>
<reference evidence="2 3" key="1">
    <citation type="submission" date="2022-11" db="EMBL/GenBank/DDBJ databases">
        <title>Study of microbial diversity in lake waters.</title>
        <authorList>
            <person name="Zhang J."/>
        </authorList>
    </citation>
    <scope>NUCLEOTIDE SEQUENCE [LARGE SCALE GENOMIC DNA]</scope>
    <source>
        <strain evidence="2 3">DT12</strain>
    </source>
</reference>
<feature type="signal peptide" evidence="1">
    <location>
        <begin position="1"/>
        <end position="23"/>
    </location>
</feature>
<comment type="caution">
    <text evidence="2">The sequence shown here is derived from an EMBL/GenBank/DDBJ whole genome shotgun (WGS) entry which is preliminary data.</text>
</comment>
<dbReference type="Gene3D" id="3.20.20.80">
    <property type="entry name" value="Glycosidases"/>
    <property type="match status" value="1"/>
</dbReference>
<name>A0ABT3WYL8_9BACL</name>
<evidence type="ECO:0000313" key="2">
    <source>
        <dbReference type="EMBL" id="MCX7569762.1"/>
    </source>
</evidence>
<evidence type="ECO:0000256" key="1">
    <source>
        <dbReference type="SAM" id="SignalP"/>
    </source>
</evidence>
<evidence type="ECO:0000313" key="3">
    <source>
        <dbReference type="Proteomes" id="UP001208017"/>
    </source>
</evidence>
<dbReference type="RefSeq" id="WP_267151015.1">
    <property type="nucleotide sequence ID" value="NZ_JAPMLT010000003.1"/>
</dbReference>